<dbReference type="AlphaFoldDB" id="A0A392W854"/>
<proteinExistence type="predicted"/>
<evidence type="ECO:0000313" key="2">
    <source>
        <dbReference type="Proteomes" id="UP000265520"/>
    </source>
</evidence>
<comment type="caution">
    <text evidence="1">The sequence shown here is derived from an EMBL/GenBank/DDBJ whole genome shotgun (WGS) entry which is preliminary data.</text>
</comment>
<reference evidence="1 2" key="1">
    <citation type="journal article" date="2018" name="Front. Plant Sci.">
        <title>Red Clover (Trifolium pratense) and Zigzag Clover (T. medium) - A Picture of Genomic Similarities and Differences.</title>
        <authorList>
            <person name="Dluhosova J."/>
            <person name="Istvanek J."/>
            <person name="Nedelnik J."/>
            <person name="Repkova J."/>
        </authorList>
    </citation>
    <scope>NUCLEOTIDE SEQUENCE [LARGE SCALE GENOMIC DNA]</scope>
    <source>
        <strain evidence="2">cv. 10/8</strain>
        <tissue evidence="1">Leaf</tissue>
    </source>
</reference>
<keyword evidence="2" id="KW-1185">Reference proteome</keyword>
<feature type="non-terminal residue" evidence="1">
    <location>
        <position position="58"/>
    </location>
</feature>
<evidence type="ECO:0000313" key="1">
    <source>
        <dbReference type="EMBL" id="MCI96858.1"/>
    </source>
</evidence>
<name>A0A392W854_9FABA</name>
<dbReference type="EMBL" id="LXQA011426223">
    <property type="protein sequence ID" value="MCI96858.1"/>
    <property type="molecule type" value="Genomic_DNA"/>
</dbReference>
<dbReference type="Proteomes" id="UP000265520">
    <property type="component" value="Unassembled WGS sequence"/>
</dbReference>
<protein>
    <submittedName>
        <fullName evidence="1">Envelope-like protein</fullName>
    </submittedName>
</protein>
<sequence>MKYGESCAVKLPIAFPSLITEIILNQHPTILRPNEAESKKPLQLSFNYKLFAGEHVPD</sequence>
<organism evidence="1 2">
    <name type="scientific">Trifolium medium</name>
    <dbReference type="NCBI Taxonomy" id="97028"/>
    <lineage>
        <taxon>Eukaryota</taxon>
        <taxon>Viridiplantae</taxon>
        <taxon>Streptophyta</taxon>
        <taxon>Embryophyta</taxon>
        <taxon>Tracheophyta</taxon>
        <taxon>Spermatophyta</taxon>
        <taxon>Magnoliopsida</taxon>
        <taxon>eudicotyledons</taxon>
        <taxon>Gunneridae</taxon>
        <taxon>Pentapetalae</taxon>
        <taxon>rosids</taxon>
        <taxon>fabids</taxon>
        <taxon>Fabales</taxon>
        <taxon>Fabaceae</taxon>
        <taxon>Papilionoideae</taxon>
        <taxon>50 kb inversion clade</taxon>
        <taxon>NPAAA clade</taxon>
        <taxon>Hologalegina</taxon>
        <taxon>IRL clade</taxon>
        <taxon>Trifolieae</taxon>
        <taxon>Trifolium</taxon>
    </lineage>
</organism>
<accession>A0A392W854</accession>